<name>A0ABP6S283_9PSEU</name>
<evidence type="ECO:0000256" key="1">
    <source>
        <dbReference type="SAM" id="SignalP"/>
    </source>
</evidence>
<evidence type="ECO:0000313" key="2">
    <source>
        <dbReference type="EMBL" id="GAA3366059.1"/>
    </source>
</evidence>
<dbReference type="Pfam" id="PF12079">
    <property type="entry name" value="DUF3558"/>
    <property type="match status" value="1"/>
</dbReference>
<dbReference type="Proteomes" id="UP001500483">
    <property type="component" value="Unassembled WGS sequence"/>
</dbReference>
<gene>
    <name evidence="2" type="ORF">GCM10020366_68390</name>
</gene>
<feature type="signal peptide" evidence="1">
    <location>
        <begin position="1"/>
        <end position="26"/>
    </location>
</feature>
<keyword evidence="1" id="KW-0732">Signal</keyword>
<keyword evidence="3" id="KW-1185">Reference proteome</keyword>
<evidence type="ECO:0000313" key="3">
    <source>
        <dbReference type="Proteomes" id="UP001500483"/>
    </source>
</evidence>
<reference evidence="3" key="1">
    <citation type="journal article" date="2019" name="Int. J. Syst. Evol. Microbiol.">
        <title>The Global Catalogue of Microorganisms (GCM) 10K type strain sequencing project: providing services to taxonomists for standard genome sequencing and annotation.</title>
        <authorList>
            <consortium name="The Broad Institute Genomics Platform"/>
            <consortium name="The Broad Institute Genome Sequencing Center for Infectious Disease"/>
            <person name="Wu L."/>
            <person name="Ma J."/>
        </authorList>
    </citation>
    <scope>NUCLEOTIDE SEQUENCE [LARGE SCALE GENOMIC DNA]</scope>
    <source>
        <strain evidence="3">JCM 9687</strain>
    </source>
</reference>
<dbReference type="InterPro" id="IPR024520">
    <property type="entry name" value="DUF3558"/>
</dbReference>
<accession>A0ABP6S283</accession>
<organism evidence="2 3">
    <name type="scientific">Saccharopolyspora gregorii</name>
    <dbReference type="NCBI Taxonomy" id="33914"/>
    <lineage>
        <taxon>Bacteria</taxon>
        <taxon>Bacillati</taxon>
        <taxon>Actinomycetota</taxon>
        <taxon>Actinomycetes</taxon>
        <taxon>Pseudonocardiales</taxon>
        <taxon>Pseudonocardiaceae</taxon>
        <taxon>Saccharopolyspora</taxon>
    </lineage>
</organism>
<protein>
    <recommendedName>
        <fullName evidence="4">DUF3558 domain-containing protein</fullName>
    </recommendedName>
</protein>
<sequence length="176" mass="18543">MSIFPKSAFALTMGLSLVGLSSCALGQDDGAGTAPTSEEKSADLAKFDPCTFFKPEELTSYGVSTQAEDFTLVSFQPGCAWNGKKMDIALQKNEDETVDSLEKGAHDEYTRIKIAGRDSARMIVAGGEGTGGCITVVPAGGGIVLYQLSGYMRDSVADPCGEIEKIAEQTASRLPE</sequence>
<evidence type="ECO:0008006" key="4">
    <source>
        <dbReference type="Google" id="ProtNLM"/>
    </source>
</evidence>
<feature type="chain" id="PRO_5045785016" description="DUF3558 domain-containing protein" evidence="1">
    <location>
        <begin position="27"/>
        <end position="176"/>
    </location>
</feature>
<proteinExistence type="predicted"/>
<dbReference type="PROSITE" id="PS51257">
    <property type="entry name" value="PROKAR_LIPOPROTEIN"/>
    <property type="match status" value="1"/>
</dbReference>
<comment type="caution">
    <text evidence="2">The sequence shown here is derived from an EMBL/GenBank/DDBJ whole genome shotgun (WGS) entry which is preliminary data.</text>
</comment>
<dbReference type="EMBL" id="BAAAYK010000038">
    <property type="protein sequence ID" value="GAA3366059.1"/>
    <property type="molecule type" value="Genomic_DNA"/>
</dbReference>